<evidence type="ECO:0000313" key="3">
    <source>
        <dbReference type="Proteomes" id="UP000625527"/>
    </source>
</evidence>
<name>A0ABR9MVX7_9MICO</name>
<evidence type="ECO:0000313" key="2">
    <source>
        <dbReference type="EMBL" id="MBE1875539.1"/>
    </source>
</evidence>
<gene>
    <name evidence="2" type="ORF">IHE71_07445</name>
</gene>
<organism evidence="2 3">
    <name type="scientific">Myceligenerans pegani</name>
    <dbReference type="NCBI Taxonomy" id="2776917"/>
    <lineage>
        <taxon>Bacteria</taxon>
        <taxon>Bacillati</taxon>
        <taxon>Actinomycetota</taxon>
        <taxon>Actinomycetes</taxon>
        <taxon>Micrococcales</taxon>
        <taxon>Promicromonosporaceae</taxon>
        <taxon>Myceligenerans</taxon>
    </lineage>
</organism>
<dbReference type="Gene3D" id="1.25.40.10">
    <property type="entry name" value="Tetratricopeptide repeat domain"/>
    <property type="match status" value="1"/>
</dbReference>
<comment type="caution">
    <text evidence="2">The sequence shown here is derived from an EMBL/GenBank/DDBJ whole genome shotgun (WGS) entry which is preliminary data.</text>
</comment>
<dbReference type="Pfam" id="PF13560">
    <property type="entry name" value="HTH_31"/>
    <property type="match status" value="1"/>
</dbReference>
<dbReference type="Gene3D" id="1.10.260.40">
    <property type="entry name" value="lambda repressor-like DNA-binding domains"/>
    <property type="match status" value="1"/>
</dbReference>
<dbReference type="RefSeq" id="WP_192862106.1">
    <property type="nucleotide sequence ID" value="NZ_JADAQT010000065.1"/>
</dbReference>
<dbReference type="SUPFAM" id="SSF47413">
    <property type="entry name" value="lambda repressor-like DNA-binding domains"/>
    <property type="match status" value="1"/>
</dbReference>
<keyword evidence="3" id="KW-1185">Reference proteome</keyword>
<proteinExistence type="predicted"/>
<sequence>MDDELIGKRIKQLRQARGVTQVGLAQEAKISLSLLRKIEQGDRDVSQPVAAAVGRVLRVDASTLTGQPYHREGASPDRIHKLIPDLRRALNRWDLPADDVDTAPRPVGALARDARNVSEQLQHGRNAHLAEILPPLLTEAFAMVHTCDDEQDRAVIARALLAYAHAAHTVAHQTGYDDLAASVEDRIQWIAGLTDDPAATGFAAWMRTTSLMRDGLYEGALWLLDTARTTVDPGGRDDGALLTVGALHLRSSLVAGRAGDLDRAMDHVEEARGIAEHLDTDTDNDWSHLAFGPSNVAIYRVACAVESGDGPRALAIADRTRLPQHMHTRLPTRVSHHNLDLARAYFWQGMHDKSLDSLMTARRAAPEQTRHHPTTREVTNLLVRAHRRSNEPLARFSAWLGPGDDADR</sequence>
<dbReference type="InterPro" id="IPR011990">
    <property type="entry name" value="TPR-like_helical_dom_sf"/>
</dbReference>
<feature type="domain" description="HTH cro/C1-type" evidence="1">
    <location>
        <begin position="10"/>
        <end position="64"/>
    </location>
</feature>
<evidence type="ECO:0000259" key="1">
    <source>
        <dbReference type="PROSITE" id="PS50943"/>
    </source>
</evidence>
<accession>A0ABR9MVX7</accession>
<dbReference type="PROSITE" id="PS50943">
    <property type="entry name" value="HTH_CROC1"/>
    <property type="match status" value="1"/>
</dbReference>
<dbReference type="InterPro" id="IPR010982">
    <property type="entry name" value="Lambda_DNA-bd_dom_sf"/>
</dbReference>
<dbReference type="InterPro" id="IPR001387">
    <property type="entry name" value="Cro/C1-type_HTH"/>
</dbReference>
<dbReference type="CDD" id="cd00093">
    <property type="entry name" value="HTH_XRE"/>
    <property type="match status" value="1"/>
</dbReference>
<dbReference type="EMBL" id="JADAQT010000065">
    <property type="protein sequence ID" value="MBE1875539.1"/>
    <property type="molecule type" value="Genomic_DNA"/>
</dbReference>
<protein>
    <submittedName>
        <fullName evidence="2">Helix-turn-helix transcriptional regulator</fullName>
    </submittedName>
</protein>
<dbReference type="Proteomes" id="UP000625527">
    <property type="component" value="Unassembled WGS sequence"/>
</dbReference>
<reference evidence="2 3" key="1">
    <citation type="submission" date="2020-10" db="EMBL/GenBank/DDBJ databases">
        <title>Myceligenerans pegani sp. nov., an endophytic actinomycete isolated from Peganum harmala L. in Xinjiang, China.</title>
        <authorList>
            <person name="Xin L."/>
        </authorList>
    </citation>
    <scope>NUCLEOTIDE SEQUENCE [LARGE SCALE GENOMIC DNA]</scope>
    <source>
        <strain evidence="2 3">TRM65318</strain>
    </source>
</reference>
<dbReference type="SMART" id="SM00530">
    <property type="entry name" value="HTH_XRE"/>
    <property type="match status" value="1"/>
</dbReference>